<feature type="domain" description="DUF5641" evidence="1">
    <location>
        <begin position="225"/>
        <end position="307"/>
    </location>
</feature>
<accession>A0A7D9DNL8</accession>
<dbReference type="AlphaFoldDB" id="A0A7D9DNL8"/>
<organism evidence="2 3">
    <name type="scientific">Paramuricea clavata</name>
    <name type="common">Red gorgonian</name>
    <name type="synonym">Violescent sea-whip</name>
    <dbReference type="NCBI Taxonomy" id="317549"/>
    <lineage>
        <taxon>Eukaryota</taxon>
        <taxon>Metazoa</taxon>
        <taxon>Cnidaria</taxon>
        <taxon>Anthozoa</taxon>
        <taxon>Octocorallia</taxon>
        <taxon>Malacalcyonacea</taxon>
        <taxon>Plexauridae</taxon>
        <taxon>Paramuricea</taxon>
    </lineage>
</organism>
<proteinExistence type="predicted"/>
<evidence type="ECO:0000259" key="1">
    <source>
        <dbReference type="Pfam" id="PF18701"/>
    </source>
</evidence>
<evidence type="ECO:0000313" key="3">
    <source>
        <dbReference type="Proteomes" id="UP001152795"/>
    </source>
</evidence>
<dbReference type="Pfam" id="PF18701">
    <property type="entry name" value="DUF5641"/>
    <property type="match status" value="1"/>
</dbReference>
<dbReference type="OrthoDB" id="10067762at2759"/>
<dbReference type="Proteomes" id="UP001152795">
    <property type="component" value="Unassembled WGS sequence"/>
</dbReference>
<gene>
    <name evidence="2" type="ORF">PACLA_8A071392</name>
</gene>
<dbReference type="EMBL" id="CACRXK020001192">
    <property type="protein sequence ID" value="CAB3987548.1"/>
    <property type="molecule type" value="Genomic_DNA"/>
</dbReference>
<comment type="caution">
    <text evidence="2">The sequence shown here is derived from an EMBL/GenBank/DDBJ whole genome shotgun (WGS) entry which is preliminary data.</text>
</comment>
<sequence>MELNAAVLSKRGRKVIEREVRFQFERVLQIVDSETVLNMINKTSTRFKVYEGVRLGEIQAATDGDMSCWTWISGKNNTADWLTRGRSPQELNEESQWWNGPLILFQPIEEWCLKLGSQKEECLPGEKKIHSVSTATANPPLLNYERFSDINHVICVIARILAILRNKSFSGGKTMSVSAQLLRDAKNLIVKDSNLNILTPNTLLSGRACAKNPGNWQPTRQHIAKRYHFVQAVVSEFWAKWIELCAPALVTRYKWTEPTRNLRPGDIVLIADKSPIKGDYRLGMINEVVAGNDGKVRRALVKYKNYKVGERDHEYTGREEVVVSRSVHRLALLVPVEYDQEKQEED</sequence>
<protein>
    <recommendedName>
        <fullName evidence="1">DUF5641 domain-containing protein</fullName>
    </recommendedName>
</protein>
<dbReference type="InterPro" id="IPR040676">
    <property type="entry name" value="DUF5641"/>
</dbReference>
<name>A0A7D9DNL8_PARCT</name>
<keyword evidence="3" id="KW-1185">Reference proteome</keyword>
<dbReference type="PANTHER" id="PTHR47331">
    <property type="entry name" value="PHD-TYPE DOMAIN-CONTAINING PROTEIN"/>
    <property type="match status" value="1"/>
</dbReference>
<evidence type="ECO:0000313" key="2">
    <source>
        <dbReference type="EMBL" id="CAB3987548.1"/>
    </source>
</evidence>
<reference evidence="2" key="1">
    <citation type="submission" date="2020-04" db="EMBL/GenBank/DDBJ databases">
        <authorList>
            <person name="Alioto T."/>
            <person name="Alioto T."/>
            <person name="Gomez Garrido J."/>
        </authorList>
    </citation>
    <scope>NUCLEOTIDE SEQUENCE</scope>
    <source>
        <strain evidence="2">A484AB</strain>
    </source>
</reference>